<dbReference type="AlphaFoldDB" id="A0A1V3TYK2"/>
<evidence type="ECO:0000313" key="2">
    <source>
        <dbReference type="Proteomes" id="UP000188947"/>
    </source>
</evidence>
<sequence>MMPQVLKNSSFLDYRNEEVLSHFSSMYDLPEEEIEELFHETKKYIAICTQPGIYINDDMLIIEEMWHNFIAFTSAYTEFCRRFFNRFIHHTPPQKCNSIELLTLKTECNEKEKEEYLRKRELLMNTVYVLYGETTTVKWFKEYPEKYTKEYIKAIQK</sequence>
<dbReference type="EMBL" id="MPOG01000014">
    <property type="protein sequence ID" value="OOH94483.1"/>
    <property type="molecule type" value="Genomic_DNA"/>
</dbReference>
<name>A0A1V3TYK2_ELIME</name>
<accession>A0A1V3TYK2</accession>
<evidence type="ECO:0000313" key="1">
    <source>
        <dbReference type="EMBL" id="OOH94483.1"/>
    </source>
</evidence>
<dbReference type="Proteomes" id="UP000188947">
    <property type="component" value="Unassembled WGS sequence"/>
</dbReference>
<comment type="caution">
    <text evidence="1">The sequence shown here is derived from an EMBL/GenBank/DDBJ whole genome shotgun (WGS) entry which is preliminary data.</text>
</comment>
<reference evidence="1 2" key="1">
    <citation type="submission" date="2016-11" db="EMBL/GenBank/DDBJ databases">
        <title>Genome sequence and comparative genomic analysis of clinical strain Elizabethkingia meningoseptica 61421 PRCM.</title>
        <authorList>
            <person name="Wang M."/>
            <person name="Hu S."/>
            <person name="Cao L."/>
            <person name="Jiang T."/>
            <person name="Zhou Y."/>
            <person name="Ming D."/>
        </authorList>
    </citation>
    <scope>NUCLEOTIDE SEQUENCE [LARGE SCALE GENOMIC DNA]</scope>
    <source>
        <strain evidence="1 2">61421 PRCM</strain>
    </source>
</reference>
<proteinExistence type="predicted"/>
<dbReference type="OrthoDB" id="5328543at2"/>
<protein>
    <submittedName>
        <fullName evidence="1">Uncharacterized protein</fullName>
    </submittedName>
</protein>
<dbReference type="eggNOG" id="COG4278">
    <property type="taxonomic scope" value="Bacteria"/>
</dbReference>
<organism evidence="1 2">
    <name type="scientific">Elizabethkingia meningoseptica</name>
    <name type="common">Chryseobacterium meningosepticum</name>
    <dbReference type="NCBI Taxonomy" id="238"/>
    <lineage>
        <taxon>Bacteria</taxon>
        <taxon>Pseudomonadati</taxon>
        <taxon>Bacteroidota</taxon>
        <taxon>Flavobacteriia</taxon>
        <taxon>Flavobacteriales</taxon>
        <taxon>Weeksellaceae</taxon>
        <taxon>Elizabethkingia</taxon>
    </lineage>
</organism>
<keyword evidence="2" id="KW-1185">Reference proteome</keyword>
<gene>
    <name evidence="1" type="ORF">BMF97_12285</name>
</gene>